<dbReference type="CDD" id="cd01050">
    <property type="entry name" value="Acyl_ACP_Desat"/>
    <property type="match status" value="1"/>
</dbReference>
<accession>A0A8J3EU25</accession>
<sequence length="309" mass="35730">MSATRLSDPELLVELEPVAEQELRRHEELADEWFPHDYIPYSVGRDFDKDPWTPDQSRLTGVAQIAFEVNLLTEDNLPSYHREIHDMFASGDGAWINWIHRWTAEEGRHSIVLRDYLVVTRAIDPYQLERNRMQQVMTGYDRDGKDTLRGMAYVSFQELATRISHRNTGRYSDDPVADRIMARISKDENLHMVFYRNLLAASMHVDPSAAVEAITDEVVGFEMPGNGMREFQRKAVQIANAGIYDLRVHHDEVIWPLLRHWRVFELEGLDAAAEQARERLAEFLDGLDAMATRQEEKRAARQARLAARA</sequence>
<proteinExistence type="inferred from homology"/>
<feature type="binding site" evidence="11">
    <location>
        <position position="106"/>
    </location>
    <ligand>
        <name>Fe cation</name>
        <dbReference type="ChEBI" id="CHEBI:24875"/>
        <label>1</label>
    </ligand>
</feature>
<evidence type="ECO:0000256" key="9">
    <source>
        <dbReference type="ARBA" id="ARBA00023098"/>
    </source>
</evidence>
<dbReference type="Gene3D" id="1.10.620.20">
    <property type="entry name" value="Ribonucleotide Reductase, subunit A"/>
    <property type="match status" value="1"/>
</dbReference>
<feature type="binding site" evidence="11">
    <location>
        <position position="191"/>
    </location>
    <ligand>
        <name>Fe cation</name>
        <dbReference type="ChEBI" id="CHEBI:24875"/>
        <label>2</label>
    </ligand>
</feature>
<name>A0A8J3EU25_9ACTN</name>
<feature type="binding site" evidence="11">
    <location>
        <position position="74"/>
    </location>
    <ligand>
        <name>Fe cation</name>
        <dbReference type="ChEBI" id="CHEBI:24875"/>
        <label>1</label>
    </ligand>
</feature>
<protein>
    <submittedName>
        <fullName evidence="12">Acyl-ACP desaturase</fullName>
    </submittedName>
</protein>
<gene>
    <name evidence="12" type="ORF">GCM10011354_20880</name>
</gene>
<keyword evidence="13" id="KW-1185">Reference proteome</keyword>
<keyword evidence="6" id="KW-0276">Fatty acid metabolism</keyword>
<comment type="similarity">
    <text evidence="2">Belongs to the fatty acid desaturase type 2 family.</text>
</comment>
<dbReference type="GO" id="GO:0046872">
    <property type="term" value="F:metal ion binding"/>
    <property type="evidence" value="ECO:0007669"/>
    <property type="project" value="UniProtKB-KW"/>
</dbReference>
<evidence type="ECO:0000256" key="2">
    <source>
        <dbReference type="ARBA" id="ARBA00008749"/>
    </source>
</evidence>
<comment type="subunit">
    <text evidence="3">Homodimer.</text>
</comment>
<comment type="cofactor">
    <cofactor evidence="1">
        <name>Fe(2+)</name>
        <dbReference type="ChEBI" id="CHEBI:29033"/>
    </cofactor>
</comment>
<evidence type="ECO:0000256" key="3">
    <source>
        <dbReference type="ARBA" id="ARBA00011738"/>
    </source>
</evidence>
<dbReference type="PANTHER" id="PTHR31155">
    <property type="entry name" value="ACYL- ACYL-CARRIER-PROTEIN DESATURASE-RELATED"/>
    <property type="match status" value="1"/>
</dbReference>
<evidence type="ECO:0000256" key="10">
    <source>
        <dbReference type="ARBA" id="ARBA00023160"/>
    </source>
</evidence>
<comment type="caution">
    <text evidence="12">The sequence shown here is derived from an EMBL/GenBank/DDBJ whole genome shotgun (WGS) entry which is preliminary data.</text>
</comment>
<evidence type="ECO:0000313" key="13">
    <source>
        <dbReference type="Proteomes" id="UP000650511"/>
    </source>
</evidence>
<dbReference type="AlphaFoldDB" id="A0A8J3EU25"/>
<dbReference type="OrthoDB" id="9772881at2"/>
<dbReference type="Pfam" id="PF03405">
    <property type="entry name" value="FA_desaturase_2"/>
    <property type="match status" value="1"/>
</dbReference>
<evidence type="ECO:0000256" key="8">
    <source>
        <dbReference type="ARBA" id="ARBA00023004"/>
    </source>
</evidence>
<keyword evidence="8 11" id="KW-0408">Iron</keyword>
<dbReference type="SUPFAM" id="SSF47240">
    <property type="entry name" value="Ferritin-like"/>
    <property type="match status" value="1"/>
</dbReference>
<evidence type="ECO:0000256" key="5">
    <source>
        <dbReference type="ARBA" id="ARBA00022723"/>
    </source>
</evidence>
<keyword evidence="5 11" id="KW-0479">Metal-binding</keyword>
<reference evidence="12" key="2">
    <citation type="submission" date="2020-09" db="EMBL/GenBank/DDBJ databases">
        <authorList>
            <person name="Sun Q."/>
            <person name="Zhou Y."/>
        </authorList>
    </citation>
    <scope>NUCLEOTIDE SEQUENCE</scope>
    <source>
        <strain evidence="12">CGMCC 1.14988</strain>
    </source>
</reference>
<dbReference type="Proteomes" id="UP000650511">
    <property type="component" value="Unassembled WGS sequence"/>
</dbReference>
<keyword evidence="10" id="KW-0275">Fatty acid biosynthesis</keyword>
<evidence type="ECO:0000256" key="1">
    <source>
        <dbReference type="ARBA" id="ARBA00001954"/>
    </source>
</evidence>
<keyword evidence="4" id="KW-0444">Lipid biosynthesis</keyword>
<dbReference type="InterPro" id="IPR009078">
    <property type="entry name" value="Ferritin-like_SF"/>
</dbReference>
<dbReference type="GO" id="GO:0006633">
    <property type="term" value="P:fatty acid biosynthetic process"/>
    <property type="evidence" value="ECO:0007669"/>
    <property type="project" value="UniProtKB-KW"/>
</dbReference>
<evidence type="ECO:0000256" key="6">
    <source>
        <dbReference type="ARBA" id="ARBA00022832"/>
    </source>
</evidence>
<evidence type="ECO:0000256" key="4">
    <source>
        <dbReference type="ARBA" id="ARBA00022516"/>
    </source>
</evidence>
<dbReference type="InterPro" id="IPR012348">
    <property type="entry name" value="RNR-like"/>
</dbReference>
<feature type="binding site" evidence="11">
    <location>
        <position position="158"/>
    </location>
    <ligand>
        <name>Fe cation</name>
        <dbReference type="ChEBI" id="CHEBI:24875"/>
        <label>2</label>
    </ligand>
</feature>
<reference evidence="12" key="1">
    <citation type="journal article" date="2014" name="Int. J. Syst. Evol. Microbiol.">
        <title>Complete genome sequence of Corynebacterium casei LMG S-19264T (=DSM 44701T), isolated from a smear-ripened cheese.</title>
        <authorList>
            <consortium name="US DOE Joint Genome Institute (JGI-PGF)"/>
            <person name="Walter F."/>
            <person name="Albersmeier A."/>
            <person name="Kalinowski J."/>
            <person name="Ruckert C."/>
        </authorList>
    </citation>
    <scope>NUCLEOTIDE SEQUENCE</scope>
    <source>
        <strain evidence="12">CGMCC 1.14988</strain>
    </source>
</reference>
<comment type="cofactor">
    <cofactor evidence="11">
        <name>Fe cation</name>
        <dbReference type="ChEBI" id="CHEBI:24875"/>
    </cofactor>
    <text evidence="11">Binds 2 iron ions per subunit.</text>
</comment>
<dbReference type="RefSeq" id="WP_130649093.1">
    <property type="nucleotide sequence ID" value="NZ_BMHA01000007.1"/>
</dbReference>
<dbReference type="PIRSF" id="PIRSF000346">
    <property type="entry name" value="Dlt9_acylACP_des"/>
    <property type="match status" value="1"/>
</dbReference>
<organism evidence="12 13">
    <name type="scientific">Egicoccus halophilus</name>
    <dbReference type="NCBI Taxonomy" id="1670830"/>
    <lineage>
        <taxon>Bacteria</taxon>
        <taxon>Bacillati</taxon>
        <taxon>Actinomycetota</taxon>
        <taxon>Nitriliruptoria</taxon>
        <taxon>Egicoccales</taxon>
        <taxon>Egicoccaceae</taxon>
        <taxon>Egicoccus</taxon>
    </lineage>
</organism>
<dbReference type="PANTHER" id="PTHR31155:SF9">
    <property type="entry name" value="STEAROYL-[ACYL-CARRIER-PROTEIN] 9-DESATURASE 7, CHLOROPLASTIC"/>
    <property type="match status" value="1"/>
</dbReference>
<feature type="binding site" evidence="11">
    <location>
        <position position="188"/>
    </location>
    <ligand>
        <name>Fe cation</name>
        <dbReference type="ChEBI" id="CHEBI:24875"/>
        <label>2</label>
    </ligand>
</feature>
<dbReference type="GO" id="GO:0005829">
    <property type="term" value="C:cytosol"/>
    <property type="evidence" value="ECO:0007669"/>
    <property type="project" value="TreeGrafter"/>
</dbReference>
<keyword evidence="9" id="KW-0443">Lipid metabolism</keyword>
<feature type="binding site" evidence="11">
    <location>
        <position position="188"/>
    </location>
    <ligand>
        <name>Fe cation</name>
        <dbReference type="ChEBI" id="CHEBI:24875"/>
        <label>1</label>
    </ligand>
</feature>
<keyword evidence="7" id="KW-0560">Oxidoreductase</keyword>
<evidence type="ECO:0000256" key="7">
    <source>
        <dbReference type="ARBA" id="ARBA00023002"/>
    </source>
</evidence>
<evidence type="ECO:0000313" key="12">
    <source>
        <dbReference type="EMBL" id="GGI06795.1"/>
    </source>
</evidence>
<feature type="binding site" evidence="11">
    <location>
        <position position="106"/>
    </location>
    <ligand>
        <name>Fe cation</name>
        <dbReference type="ChEBI" id="CHEBI:24875"/>
        <label>2</label>
    </ligand>
</feature>
<dbReference type="GO" id="GO:0045300">
    <property type="term" value="F:stearoyl-[ACP] desaturase activity"/>
    <property type="evidence" value="ECO:0007669"/>
    <property type="project" value="InterPro"/>
</dbReference>
<evidence type="ECO:0000256" key="11">
    <source>
        <dbReference type="PIRSR" id="PIRSR000346-1"/>
    </source>
</evidence>
<feature type="binding site" evidence="11">
    <location>
        <position position="109"/>
    </location>
    <ligand>
        <name>Fe cation</name>
        <dbReference type="ChEBI" id="CHEBI:24875"/>
        <label>1</label>
    </ligand>
</feature>
<dbReference type="InterPro" id="IPR005067">
    <property type="entry name" value="Fatty_acid_desaturase-2"/>
</dbReference>
<dbReference type="EMBL" id="BMHA01000007">
    <property type="protein sequence ID" value="GGI06795.1"/>
    <property type="molecule type" value="Genomic_DNA"/>
</dbReference>